<feature type="non-terminal residue" evidence="2">
    <location>
        <position position="1"/>
    </location>
</feature>
<accession>A0A0B7BTB1</accession>
<evidence type="ECO:0000313" key="2">
    <source>
        <dbReference type="EMBL" id="CEK96152.1"/>
    </source>
</evidence>
<sequence length="52" mass="6248">PSTWEKLADDRVVWKAKLRKGAESFEKRLMYELNDKREKRKLRSCHSKTLAN</sequence>
<gene>
    <name evidence="2" type="primary">ORF210777</name>
    <name evidence="1" type="synonym">ORF210767</name>
</gene>
<name>A0A0B7BTB1_9EUPU</name>
<proteinExistence type="predicted"/>
<dbReference type="EMBL" id="HACG01049287">
    <property type="protein sequence ID" value="CEK96152.1"/>
    <property type="molecule type" value="Transcribed_RNA"/>
</dbReference>
<protein>
    <submittedName>
        <fullName evidence="2">Uncharacterized protein</fullName>
    </submittedName>
</protein>
<dbReference type="AlphaFoldDB" id="A0A0B7BTB1"/>
<dbReference type="EMBL" id="HACG01049285">
    <property type="protein sequence ID" value="CEK96150.1"/>
    <property type="molecule type" value="Transcribed_RNA"/>
</dbReference>
<organism evidence="2">
    <name type="scientific">Arion vulgaris</name>
    <dbReference type="NCBI Taxonomy" id="1028688"/>
    <lineage>
        <taxon>Eukaryota</taxon>
        <taxon>Metazoa</taxon>
        <taxon>Spiralia</taxon>
        <taxon>Lophotrochozoa</taxon>
        <taxon>Mollusca</taxon>
        <taxon>Gastropoda</taxon>
        <taxon>Heterobranchia</taxon>
        <taxon>Euthyneura</taxon>
        <taxon>Panpulmonata</taxon>
        <taxon>Eupulmonata</taxon>
        <taxon>Stylommatophora</taxon>
        <taxon>Helicina</taxon>
        <taxon>Arionoidea</taxon>
        <taxon>Arionidae</taxon>
        <taxon>Arion</taxon>
    </lineage>
</organism>
<evidence type="ECO:0000313" key="1">
    <source>
        <dbReference type="EMBL" id="CEK96150.1"/>
    </source>
</evidence>
<reference evidence="2" key="1">
    <citation type="submission" date="2014-12" db="EMBL/GenBank/DDBJ databases">
        <title>Insight into the proteome of Arion vulgaris.</title>
        <authorList>
            <person name="Aradska J."/>
            <person name="Bulat T."/>
            <person name="Smidak R."/>
            <person name="Sarate P."/>
            <person name="Gangsoo J."/>
            <person name="Sialana F."/>
            <person name="Bilban M."/>
            <person name="Lubec G."/>
        </authorList>
    </citation>
    <scope>NUCLEOTIDE SEQUENCE</scope>
    <source>
        <tissue evidence="2">Skin</tissue>
    </source>
</reference>